<proteinExistence type="predicted"/>
<organism evidence="2">
    <name type="scientific">marine sediment metagenome</name>
    <dbReference type="NCBI Taxonomy" id="412755"/>
    <lineage>
        <taxon>unclassified sequences</taxon>
        <taxon>metagenomes</taxon>
        <taxon>ecological metagenomes</taxon>
    </lineage>
</organism>
<gene>
    <name evidence="2" type="ORF">LCGC14_0566800</name>
</gene>
<name>A0A0F9UTK1_9ZZZZ</name>
<evidence type="ECO:0000313" key="2">
    <source>
        <dbReference type="EMBL" id="KKN56958.1"/>
    </source>
</evidence>
<keyword evidence="1" id="KW-0175">Coiled coil</keyword>
<comment type="caution">
    <text evidence="2">The sequence shown here is derived from an EMBL/GenBank/DDBJ whole genome shotgun (WGS) entry which is preliminary data.</text>
</comment>
<evidence type="ECO:0000256" key="1">
    <source>
        <dbReference type="SAM" id="Coils"/>
    </source>
</evidence>
<reference evidence="2" key="1">
    <citation type="journal article" date="2015" name="Nature">
        <title>Complex archaea that bridge the gap between prokaryotes and eukaryotes.</title>
        <authorList>
            <person name="Spang A."/>
            <person name="Saw J.H."/>
            <person name="Jorgensen S.L."/>
            <person name="Zaremba-Niedzwiedzka K."/>
            <person name="Martijn J."/>
            <person name="Lind A.E."/>
            <person name="van Eijk R."/>
            <person name="Schleper C."/>
            <person name="Guy L."/>
            <person name="Ettema T.J."/>
        </authorList>
    </citation>
    <scope>NUCLEOTIDE SEQUENCE</scope>
</reference>
<dbReference type="EMBL" id="LAZR01000825">
    <property type="protein sequence ID" value="KKN56958.1"/>
    <property type="molecule type" value="Genomic_DNA"/>
</dbReference>
<protein>
    <submittedName>
        <fullName evidence="2">Uncharacterized protein</fullName>
    </submittedName>
</protein>
<sequence>MNLVANTLCEGCDKRAELEDEKFDLETKLEEMEIERDNWELHYNELVEKLRELI</sequence>
<dbReference type="AlphaFoldDB" id="A0A0F9UTK1"/>
<feature type="coiled-coil region" evidence="1">
    <location>
        <begin position="15"/>
        <end position="49"/>
    </location>
</feature>
<accession>A0A0F9UTK1</accession>